<feature type="domain" description="Transcription regulator PadR N-terminal" evidence="2">
    <location>
        <begin position="58"/>
        <end position="126"/>
    </location>
</feature>
<dbReference type="SUPFAM" id="SSF46785">
    <property type="entry name" value="Winged helix' DNA-binding domain"/>
    <property type="match status" value="1"/>
</dbReference>
<evidence type="ECO:0000256" key="1">
    <source>
        <dbReference type="SAM" id="MobiDB-lite"/>
    </source>
</evidence>
<dbReference type="InterPro" id="IPR005149">
    <property type="entry name" value="Tscrpt_reg_PadR_N"/>
</dbReference>
<name>A0A418WZ22_9BURK</name>
<evidence type="ECO:0000313" key="4">
    <source>
        <dbReference type="Proteomes" id="UP000285190"/>
    </source>
</evidence>
<dbReference type="Pfam" id="PF03551">
    <property type="entry name" value="PadR"/>
    <property type="match status" value="1"/>
</dbReference>
<feature type="region of interest" description="Disordered" evidence="1">
    <location>
        <begin position="19"/>
        <end position="46"/>
    </location>
</feature>
<gene>
    <name evidence="3" type="ORF">D3870_05025</name>
</gene>
<dbReference type="Gene3D" id="1.10.10.10">
    <property type="entry name" value="Winged helix-like DNA-binding domain superfamily/Winged helix DNA-binding domain"/>
    <property type="match status" value="1"/>
</dbReference>
<dbReference type="InterPro" id="IPR036390">
    <property type="entry name" value="WH_DNA-bd_sf"/>
</dbReference>
<dbReference type="EMBL" id="QYUN01000002">
    <property type="protein sequence ID" value="RJG05466.1"/>
    <property type="molecule type" value="Genomic_DNA"/>
</dbReference>
<proteinExistence type="predicted"/>
<dbReference type="AlphaFoldDB" id="A0A418WZ22"/>
<dbReference type="PANTHER" id="PTHR43252">
    <property type="entry name" value="TRANSCRIPTIONAL REGULATOR YQJI"/>
    <property type="match status" value="1"/>
</dbReference>
<dbReference type="OrthoDB" id="9814826at2"/>
<keyword evidence="4" id="KW-1185">Reference proteome</keyword>
<dbReference type="PANTHER" id="PTHR43252:SF7">
    <property type="entry name" value="TRANSCRIPTIONAL REGULATOR YQJI"/>
    <property type="match status" value="1"/>
</dbReference>
<evidence type="ECO:0000259" key="2">
    <source>
        <dbReference type="Pfam" id="PF03551"/>
    </source>
</evidence>
<evidence type="ECO:0000313" key="3">
    <source>
        <dbReference type="EMBL" id="RJG05466.1"/>
    </source>
</evidence>
<sequence length="216" mass="24372">MRHDFLHPHSKFRHALQAMGRGHGDGSHHRGGGRRGSGGGDDMPRGRKFSSDDLQLLLLALLAEEPRHGYELIKALEVRSNGFYTPSPGMIYPALTYLEELGYATVEMDGSRKRYAISDSGRQYLETHRERVDMMFAKLKHFALKMDSVRRAFSGEESDEGQDGRSWIPELLQARHAIKRALYSRSDAAPGEQLRIAQILAKAVAEIENAQEQKDR</sequence>
<dbReference type="Proteomes" id="UP000285190">
    <property type="component" value="Unassembled WGS sequence"/>
</dbReference>
<comment type="caution">
    <text evidence="3">The sequence shown here is derived from an EMBL/GenBank/DDBJ whole genome shotgun (WGS) entry which is preliminary data.</text>
</comment>
<protein>
    <submittedName>
        <fullName evidence="3">PadR family transcriptional regulator</fullName>
    </submittedName>
</protein>
<reference evidence="3 4" key="1">
    <citation type="submission" date="2018-09" db="EMBL/GenBank/DDBJ databases">
        <authorList>
            <person name="Zhu H."/>
        </authorList>
    </citation>
    <scope>NUCLEOTIDE SEQUENCE [LARGE SCALE GENOMIC DNA]</scope>
    <source>
        <strain evidence="3 4">K2R10-39</strain>
    </source>
</reference>
<accession>A0A418WZ22</accession>
<dbReference type="InterPro" id="IPR036388">
    <property type="entry name" value="WH-like_DNA-bd_sf"/>
</dbReference>
<organism evidence="3 4">
    <name type="scientific">Noviherbaspirillum cavernae</name>
    <dbReference type="NCBI Taxonomy" id="2320862"/>
    <lineage>
        <taxon>Bacteria</taxon>
        <taxon>Pseudomonadati</taxon>
        <taxon>Pseudomonadota</taxon>
        <taxon>Betaproteobacteria</taxon>
        <taxon>Burkholderiales</taxon>
        <taxon>Oxalobacteraceae</taxon>
        <taxon>Noviherbaspirillum</taxon>
    </lineage>
</organism>